<dbReference type="EMBL" id="FOUU01000009">
    <property type="protein sequence ID" value="SFM99916.1"/>
    <property type="molecule type" value="Genomic_DNA"/>
</dbReference>
<dbReference type="InterPro" id="IPR013096">
    <property type="entry name" value="Cupin_2"/>
</dbReference>
<keyword evidence="1" id="KW-0238">DNA-binding</keyword>
<dbReference type="STRING" id="39841.SAMN05660836_02275"/>
<dbReference type="PROSITE" id="PS50943">
    <property type="entry name" value="HTH_CROC1"/>
    <property type="match status" value="1"/>
</dbReference>
<dbReference type="Pfam" id="PF01381">
    <property type="entry name" value="HTH_3"/>
    <property type="match status" value="1"/>
</dbReference>
<sequence length="200" mass="22999">MPDDHDVSVAVKALKIGTKVKELRMKHRYTLQDLANKTGLSKPFLSQIENNHVIPPVATLLKLARALNVGLGYFFQDETTTEKVSITRKHERIRVKRRPHHGKEDVSYIYESLETRKQDKHMEPFFVEFPPISVEEMNFTTHEGEEFLYVLEGKVEFRTVDRVEILEEGDSIYFDSSISHGFRCVGDKPAKAIAVIWTGP</sequence>
<dbReference type="PANTHER" id="PTHR46797">
    <property type="entry name" value="HTH-TYPE TRANSCRIPTIONAL REGULATOR"/>
    <property type="match status" value="1"/>
</dbReference>
<dbReference type="PANTHER" id="PTHR46797:SF19">
    <property type="entry name" value="BLL2473 PROTEIN"/>
    <property type="match status" value="1"/>
</dbReference>
<dbReference type="OrthoDB" id="5343295at2"/>
<dbReference type="AlphaFoldDB" id="A0A1I4VFL6"/>
<dbReference type="InterPro" id="IPR014710">
    <property type="entry name" value="RmlC-like_jellyroll"/>
</dbReference>
<proteinExistence type="predicted"/>
<dbReference type="GO" id="GO:0005829">
    <property type="term" value="C:cytosol"/>
    <property type="evidence" value="ECO:0007669"/>
    <property type="project" value="TreeGrafter"/>
</dbReference>
<keyword evidence="4" id="KW-1185">Reference proteome</keyword>
<dbReference type="GO" id="GO:0003677">
    <property type="term" value="F:DNA binding"/>
    <property type="evidence" value="ECO:0007669"/>
    <property type="project" value="UniProtKB-KW"/>
</dbReference>
<dbReference type="CDD" id="cd02209">
    <property type="entry name" value="cupin_XRE_C"/>
    <property type="match status" value="1"/>
</dbReference>
<dbReference type="Pfam" id="PF07883">
    <property type="entry name" value="Cupin_2"/>
    <property type="match status" value="1"/>
</dbReference>
<dbReference type="InterPro" id="IPR001387">
    <property type="entry name" value="Cro/C1-type_HTH"/>
</dbReference>
<evidence type="ECO:0000313" key="4">
    <source>
        <dbReference type="Proteomes" id="UP000199611"/>
    </source>
</evidence>
<gene>
    <name evidence="3" type="ORF">SAMN05660836_02275</name>
</gene>
<dbReference type="InterPro" id="IPR011051">
    <property type="entry name" value="RmlC_Cupin_sf"/>
</dbReference>
<dbReference type="Gene3D" id="1.10.260.40">
    <property type="entry name" value="lambda repressor-like DNA-binding domains"/>
    <property type="match status" value="1"/>
</dbReference>
<organism evidence="3 4">
    <name type="scientific">Thermodesulforhabdus norvegica</name>
    <dbReference type="NCBI Taxonomy" id="39841"/>
    <lineage>
        <taxon>Bacteria</taxon>
        <taxon>Pseudomonadati</taxon>
        <taxon>Thermodesulfobacteriota</taxon>
        <taxon>Syntrophobacteria</taxon>
        <taxon>Syntrophobacterales</taxon>
        <taxon>Thermodesulforhabdaceae</taxon>
        <taxon>Thermodesulforhabdus</taxon>
    </lineage>
</organism>
<dbReference type="RefSeq" id="WP_093395899.1">
    <property type="nucleotide sequence ID" value="NZ_FOUU01000009.1"/>
</dbReference>
<dbReference type="SUPFAM" id="SSF47413">
    <property type="entry name" value="lambda repressor-like DNA-binding domains"/>
    <property type="match status" value="1"/>
</dbReference>
<feature type="domain" description="HTH cro/C1-type" evidence="2">
    <location>
        <begin position="20"/>
        <end position="74"/>
    </location>
</feature>
<dbReference type="SUPFAM" id="SSF51182">
    <property type="entry name" value="RmlC-like cupins"/>
    <property type="match status" value="1"/>
</dbReference>
<accession>A0A1I4VFL6</accession>
<dbReference type="InterPro" id="IPR050807">
    <property type="entry name" value="TransReg_Diox_bact_type"/>
</dbReference>
<dbReference type="Proteomes" id="UP000199611">
    <property type="component" value="Unassembled WGS sequence"/>
</dbReference>
<evidence type="ECO:0000256" key="1">
    <source>
        <dbReference type="ARBA" id="ARBA00023125"/>
    </source>
</evidence>
<dbReference type="GO" id="GO:0003700">
    <property type="term" value="F:DNA-binding transcription factor activity"/>
    <property type="evidence" value="ECO:0007669"/>
    <property type="project" value="TreeGrafter"/>
</dbReference>
<evidence type="ECO:0000313" key="3">
    <source>
        <dbReference type="EMBL" id="SFM99916.1"/>
    </source>
</evidence>
<reference evidence="3 4" key="1">
    <citation type="submission" date="2016-10" db="EMBL/GenBank/DDBJ databases">
        <authorList>
            <person name="de Groot N.N."/>
        </authorList>
    </citation>
    <scope>NUCLEOTIDE SEQUENCE [LARGE SCALE GENOMIC DNA]</scope>
    <source>
        <strain evidence="3 4">DSM 9990</strain>
    </source>
</reference>
<name>A0A1I4VFL6_9BACT</name>
<dbReference type="InterPro" id="IPR010982">
    <property type="entry name" value="Lambda_DNA-bd_dom_sf"/>
</dbReference>
<evidence type="ECO:0000259" key="2">
    <source>
        <dbReference type="PROSITE" id="PS50943"/>
    </source>
</evidence>
<dbReference type="SMART" id="SM00530">
    <property type="entry name" value="HTH_XRE"/>
    <property type="match status" value="1"/>
</dbReference>
<dbReference type="CDD" id="cd00093">
    <property type="entry name" value="HTH_XRE"/>
    <property type="match status" value="1"/>
</dbReference>
<dbReference type="Gene3D" id="2.60.120.10">
    <property type="entry name" value="Jelly Rolls"/>
    <property type="match status" value="1"/>
</dbReference>
<protein>
    <submittedName>
        <fullName evidence="3">Transcriptional regulator, XRE family with cupin sensor</fullName>
    </submittedName>
</protein>